<dbReference type="EMBL" id="BDQX01000196">
    <property type="protein sequence ID" value="GBG09148.1"/>
    <property type="molecule type" value="Genomic_DNA"/>
</dbReference>
<protein>
    <submittedName>
        <fullName evidence="1">Uncharacterized protein</fullName>
    </submittedName>
</protein>
<comment type="caution">
    <text evidence="1">The sequence shown here is derived from an EMBL/GenBank/DDBJ whole genome shotgun (WGS) entry which is preliminary data.</text>
</comment>
<name>A0A2R5EVT6_9BACL</name>
<sequence>MEFLHEADPLSDYVRGAGFGTRIWTLASDIELTRVPAKKGFLSRRQHFSNPSAP</sequence>
<proteinExistence type="predicted"/>
<dbReference type="Proteomes" id="UP000245202">
    <property type="component" value="Unassembled WGS sequence"/>
</dbReference>
<dbReference type="AlphaFoldDB" id="A0A2R5EVT6"/>
<organism evidence="1 2">
    <name type="scientific">Paenibacillus agaridevorans</name>
    <dbReference type="NCBI Taxonomy" id="171404"/>
    <lineage>
        <taxon>Bacteria</taxon>
        <taxon>Bacillati</taxon>
        <taxon>Bacillota</taxon>
        <taxon>Bacilli</taxon>
        <taxon>Bacillales</taxon>
        <taxon>Paenibacillaceae</taxon>
        <taxon>Paenibacillus</taxon>
    </lineage>
</organism>
<evidence type="ECO:0000313" key="1">
    <source>
        <dbReference type="EMBL" id="GBG09148.1"/>
    </source>
</evidence>
<evidence type="ECO:0000313" key="2">
    <source>
        <dbReference type="Proteomes" id="UP000245202"/>
    </source>
</evidence>
<gene>
    <name evidence="1" type="ORF">PAT3040_03781</name>
</gene>
<reference evidence="1 2" key="1">
    <citation type="submission" date="2017-08" db="EMBL/GenBank/DDBJ databases">
        <title>Substantial Increase in Enzyme Production by Combined Drug-Resistance Mutations in Paenibacillus agaridevorans.</title>
        <authorList>
            <person name="Tanaka Y."/>
            <person name="Funane K."/>
            <person name="Hosaka T."/>
            <person name="Shiwa Y."/>
            <person name="Fujita N."/>
            <person name="Miyazaki T."/>
            <person name="Yoshikawa H."/>
            <person name="Murakami K."/>
            <person name="Kasahara K."/>
            <person name="Inaoka T."/>
            <person name="Hiraga Y."/>
            <person name="Ochi K."/>
        </authorList>
    </citation>
    <scope>NUCLEOTIDE SEQUENCE [LARGE SCALE GENOMIC DNA]</scope>
    <source>
        <strain evidence="1 2">T-3040</strain>
    </source>
</reference>
<accession>A0A2R5EVT6</accession>
<keyword evidence="2" id="KW-1185">Reference proteome</keyword>